<keyword evidence="1" id="KW-0472">Membrane</keyword>
<dbReference type="Pfam" id="PF06170">
    <property type="entry name" value="DUF983"/>
    <property type="match status" value="1"/>
</dbReference>
<dbReference type="OrthoDB" id="9799456at2"/>
<proteinExistence type="predicted"/>
<evidence type="ECO:0000256" key="1">
    <source>
        <dbReference type="SAM" id="Phobius"/>
    </source>
</evidence>
<comment type="caution">
    <text evidence="2">The sequence shown here is derived from an EMBL/GenBank/DDBJ whole genome shotgun (WGS) entry which is preliminary data.</text>
</comment>
<dbReference type="InterPro" id="IPR009325">
    <property type="entry name" value="DUF983"/>
</dbReference>
<reference evidence="3" key="1">
    <citation type="submission" date="2019-06" db="EMBL/GenBank/DDBJ databases">
        <title>The complete genome of Emcibacter congregatus ZYLT.</title>
        <authorList>
            <person name="Zhao Z."/>
        </authorList>
    </citation>
    <scope>NUCLEOTIDE SEQUENCE [LARGE SCALE GENOMIC DNA]</scope>
    <source>
        <strain evidence="3">MCCC 1A06723</strain>
    </source>
</reference>
<sequence length="135" mass="14630">MNDIVDSQTAKSYGGSKPSVMEAIKKGLRRKCPCCGEGRAFSGYLKVTGECDVCKTELGDIRADDFPPYLTIFIVGHIVVPALVYMEAILHPPTWLQITLWPTVALALSLALLPVLKGGVVGMMWALGLKGDEQH</sequence>
<dbReference type="AlphaFoldDB" id="A0A501PLZ2"/>
<keyword evidence="1" id="KW-0812">Transmembrane</keyword>
<dbReference type="EMBL" id="VFIY01000005">
    <property type="protein sequence ID" value="TPD61519.1"/>
    <property type="molecule type" value="Genomic_DNA"/>
</dbReference>
<feature type="transmembrane region" description="Helical" evidence="1">
    <location>
        <begin position="66"/>
        <end position="86"/>
    </location>
</feature>
<gene>
    <name evidence="2" type="ORF">FIV46_04740</name>
</gene>
<name>A0A501PLZ2_9PROT</name>
<feature type="transmembrane region" description="Helical" evidence="1">
    <location>
        <begin position="98"/>
        <end position="116"/>
    </location>
</feature>
<dbReference type="RefSeq" id="WP_139938921.1">
    <property type="nucleotide sequence ID" value="NZ_JBHSYP010000003.1"/>
</dbReference>
<keyword evidence="3" id="KW-1185">Reference proteome</keyword>
<accession>A0A501PLZ2</accession>
<organism evidence="2 3">
    <name type="scientific">Emcibacter nanhaiensis</name>
    <dbReference type="NCBI Taxonomy" id="1505037"/>
    <lineage>
        <taxon>Bacteria</taxon>
        <taxon>Pseudomonadati</taxon>
        <taxon>Pseudomonadota</taxon>
        <taxon>Alphaproteobacteria</taxon>
        <taxon>Emcibacterales</taxon>
        <taxon>Emcibacteraceae</taxon>
        <taxon>Emcibacter</taxon>
    </lineage>
</organism>
<protein>
    <submittedName>
        <fullName evidence="2">DUF983 domain-containing protein</fullName>
    </submittedName>
</protein>
<keyword evidence="1" id="KW-1133">Transmembrane helix</keyword>
<evidence type="ECO:0000313" key="3">
    <source>
        <dbReference type="Proteomes" id="UP000319148"/>
    </source>
</evidence>
<dbReference type="Proteomes" id="UP000319148">
    <property type="component" value="Unassembled WGS sequence"/>
</dbReference>
<evidence type="ECO:0000313" key="2">
    <source>
        <dbReference type="EMBL" id="TPD61519.1"/>
    </source>
</evidence>